<proteinExistence type="inferred from homology"/>
<keyword evidence="5" id="KW-0547">Nucleotide-binding</keyword>
<feature type="transmembrane region" description="Helical" evidence="11">
    <location>
        <begin position="196"/>
        <end position="215"/>
    </location>
</feature>
<dbReference type="Pfam" id="PF00664">
    <property type="entry name" value="ABC_membrane"/>
    <property type="match status" value="2"/>
</dbReference>
<sequence>MSPKEKPPSSAQSSDGETKEEKPQEGGMGHLFRVFSYTDSTSWALYGVSFIAAIATGAAMPLMTLVFGGFVTTITDFSTGMATPDKFRSEVNKLALWFIYLFVGKFVLTYVYTVTITIAGIRTTKALRVDFLEKTLRQDVNFFDSSNQGATAMHVTTNGNLVNQGIAEKLALAIQATSTFFAGFIIAFVAQWKLTLIGICIIPVIIVTMGVCIAIDTKQEATVLGFYNKAGALAEEAFSSIRTVQAFWAQPRLVKSYNEYLQLAHLEGNKKSPNYGVLFSTEFFCTYSVFGLIFWQGIRFLSRGEIDDPGNIVTVLFSIIISANGISQMAPHTIAFSKAASAASELFKTIDRPSEIDPLSEGGIRLTELNGDIEIKDVHFSYPSRAAFPVLTGLDLHIPVGKTTALVGPSGCGKSTIIALLERWYNPSSGTLTLDGQNIDQLNLHWLRTKIRLVQQEPVLFNGTVYQNVCHGLVGTESAHVPESEKMELVVEACKLANAHDFIEELPNGYHTEIGERASMLSGGQKQRIAIARSIISNPKVLLLDEATSALDPHAEKAVQRAIDRVSENRTTIVIAHKLATIRNADNIAFMAAGKVVEQGTHDELVAAGGAYAHLVGIQDLGSKADGEPREEGFEAVEPVKPAERRISLMRTTTTKSSIRAADAPAQESGRPLYEMKHSLLKCLFIFLREQEGTRFQYLLVVISCVMGGLTFPAHAILFSRLVSVFSLEGSAMVDRGDFFSLMFFMVAIGNLFAYFMLGYVSNRIAQVVTHRFRSEIFETILGQDMEFFDKPENAVGSLASSLTTKPTQLQDLMGFNMPLMLIVVINLASSCILALIAGWKLALVTIFGGLPALLICGYLRIRLEMKFESLTGDRFAKSAALASEAVSSIRTVASLALENHILTKYRDSMNGIVKRTMRNVLWTMLWYSLAQSIEFLVMCLGFWYGCRLLSFREYSTNQFFIVFIGVVFSGQAAAQFFAYTTSITNAHIAGNFILWLRSLKPKIQARDDSFDPDLNKKPHGDGLLELENLEFVYPQRPDARVLRGINVTIQPSSFAAFVGASGCGKSTIISLLERFYDPSSGCIKFDEHDISQLCPREYRRGVALVQQEPTLYQGSIRDNIAMGLETEATQEQIEEAARQSNAFTFISSLPDGFNTLCGSRGTQMSGGQRQRIAIARALIREPKLLLLDEATSALDTDSEKIVQEALEKASSGRTTVAVAHRLSTIKDASVIFVFGRGKVLESGTHTQLLAKKGIYYEMCLAQSLDQNIPHKEGQK</sequence>
<dbReference type="InterPro" id="IPR017871">
    <property type="entry name" value="ABC_transporter-like_CS"/>
</dbReference>
<feature type="domain" description="ABC transporter" evidence="12">
    <location>
        <begin position="373"/>
        <end position="618"/>
    </location>
</feature>
<dbReference type="PROSITE" id="PS00211">
    <property type="entry name" value="ABC_TRANSPORTER_1"/>
    <property type="match status" value="2"/>
</dbReference>
<feature type="transmembrane region" description="Helical" evidence="11">
    <location>
        <begin position="310"/>
        <end position="327"/>
    </location>
</feature>
<dbReference type="CDD" id="cd03249">
    <property type="entry name" value="ABC_MTABC3_MDL1_MDL2"/>
    <property type="match status" value="2"/>
</dbReference>
<dbReference type="PANTHER" id="PTHR43394:SF27">
    <property type="entry name" value="ATP-DEPENDENT TRANSLOCASE ABCB1-LIKE"/>
    <property type="match status" value="1"/>
</dbReference>
<dbReference type="FunFam" id="3.40.50.300:FF:000913">
    <property type="entry name" value="ABC multidrug transporter SitT"/>
    <property type="match status" value="1"/>
</dbReference>
<feature type="domain" description="ABC transmembrane type-1" evidence="13">
    <location>
        <begin position="48"/>
        <end position="338"/>
    </location>
</feature>
<dbReference type="CDD" id="cd18578">
    <property type="entry name" value="ABC_6TM_Pgp_ABCB1_D2_like"/>
    <property type="match status" value="1"/>
</dbReference>
<keyword evidence="4 11" id="KW-0812">Transmembrane</keyword>
<evidence type="ECO:0000313" key="14">
    <source>
        <dbReference type="EMBL" id="OJD27994.1"/>
    </source>
</evidence>
<keyword evidence="7 11" id="KW-1133">Transmembrane helix</keyword>
<dbReference type="FunFam" id="3.40.50.300:FF:000251">
    <property type="entry name" value="ABC transporter B family member 19"/>
    <property type="match status" value="1"/>
</dbReference>
<evidence type="ECO:0000256" key="1">
    <source>
        <dbReference type="ARBA" id="ARBA00004141"/>
    </source>
</evidence>
<feature type="transmembrane region" description="Helical" evidence="11">
    <location>
        <begin position="275"/>
        <end position="298"/>
    </location>
</feature>
<dbReference type="SMART" id="SM00382">
    <property type="entry name" value="AAA"/>
    <property type="match status" value="2"/>
</dbReference>
<feature type="domain" description="ABC transmembrane type-1" evidence="13">
    <location>
        <begin position="699"/>
        <end position="986"/>
    </location>
</feature>
<accession>A0A1J9QIS6</accession>
<dbReference type="InterPro" id="IPR003593">
    <property type="entry name" value="AAA+_ATPase"/>
</dbReference>
<keyword evidence="3" id="KW-0813">Transport</keyword>
<dbReference type="PANTHER" id="PTHR43394">
    <property type="entry name" value="ATP-DEPENDENT PERMEASE MDL1, MITOCHONDRIAL"/>
    <property type="match status" value="1"/>
</dbReference>
<dbReference type="FunFam" id="1.20.1560.10:FF:000057">
    <property type="entry name" value="ABC multidrug transporter SitT"/>
    <property type="match status" value="1"/>
</dbReference>
<name>A0A1J9QIS6_9EURO</name>
<organism evidence="14 15">
    <name type="scientific">Blastomyces percursus</name>
    <dbReference type="NCBI Taxonomy" id="1658174"/>
    <lineage>
        <taxon>Eukaryota</taxon>
        <taxon>Fungi</taxon>
        <taxon>Dikarya</taxon>
        <taxon>Ascomycota</taxon>
        <taxon>Pezizomycotina</taxon>
        <taxon>Eurotiomycetes</taxon>
        <taxon>Eurotiomycetidae</taxon>
        <taxon>Onygenales</taxon>
        <taxon>Ajellomycetaceae</taxon>
        <taxon>Blastomyces</taxon>
    </lineage>
</organism>
<dbReference type="EMBL" id="LGTZ01000043">
    <property type="protein sequence ID" value="OJD27994.1"/>
    <property type="molecule type" value="Genomic_DNA"/>
</dbReference>
<dbReference type="PROSITE" id="PS50893">
    <property type="entry name" value="ABC_TRANSPORTER_2"/>
    <property type="match status" value="2"/>
</dbReference>
<feature type="transmembrane region" description="Helical" evidence="11">
    <location>
        <begin position="170"/>
        <end position="190"/>
    </location>
</feature>
<dbReference type="GO" id="GO:0016887">
    <property type="term" value="F:ATP hydrolysis activity"/>
    <property type="evidence" value="ECO:0007669"/>
    <property type="project" value="InterPro"/>
</dbReference>
<evidence type="ECO:0000313" key="15">
    <source>
        <dbReference type="Proteomes" id="UP000242791"/>
    </source>
</evidence>
<feature type="transmembrane region" description="Helical" evidence="11">
    <location>
        <begin position="925"/>
        <end position="945"/>
    </location>
</feature>
<evidence type="ECO:0000259" key="13">
    <source>
        <dbReference type="PROSITE" id="PS50929"/>
    </source>
</evidence>
<dbReference type="InterPro" id="IPR039421">
    <property type="entry name" value="Type_1_exporter"/>
</dbReference>
<evidence type="ECO:0000259" key="12">
    <source>
        <dbReference type="PROSITE" id="PS50893"/>
    </source>
</evidence>
<comment type="caution">
    <text evidence="14">The sequence shown here is derived from an EMBL/GenBank/DDBJ whole genome shotgun (WGS) entry which is preliminary data.</text>
</comment>
<comment type="subcellular location">
    <subcellularLocation>
        <location evidence="1">Membrane</location>
        <topology evidence="1">Multi-pass membrane protein</topology>
    </subcellularLocation>
</comment>
<keyword evidence="15" id="KW-1185">Reference proteome</keyword>
<comment type="similarity">
    <text evidence="2">Belongs to the ABC transporter superfamily. ABCB family. Multidrug resistance exporter (TC 3.A.1.201) subfamily.</text>
</comment>
<keyword evidence="6" id="KW-0067">ATP-binding</keyword>
<dbReference type="GO" id="GO:0005524">
    <property type="term" value="F:ATP binding"/>
    <property type="evidence" value="ECO:0007669"/>
    <property type="project" value="UniProtKB-KW"/>
</dbReference>
<evidence type="ECO:0000256" key="7">
    <source>
        <dbReference type="ARBA" id="ARBA00022989"/>
    </source>
</evidence>
<dbReference type="PROSITE" id="PS50929">
    <property type="entry name" value="ABC_TM1F"/>
    <property type="match status" value="2"/>
</dbReference>
<dbReference type="STRING" id="1658174.A0A1J9QIS6"/>
<dbReference type="OrthoDB" id="6500128at2759"/>
<dbReference type="Proteomes" id="UP000242791">
    <property type="component" value="Unassembled WGS sequence"/>
</dbReference>
<dbReference type="Gene3D" id="1.20.1560.10">
    <property type="entry name" value="ABC transporter type 1, transmembrane domain"/>
    <property type="match status" value="1"/>
</dbReference>
<keyword evidence="8 11" id="KW-0472">Membrane</keyword>
<evidence type="ECO:0000256" key="10">
    <source>
        <dbReference type="SAM" id="MobiDB-lite"/>
    </source>
</evidence>
<dbReference type="SUPFAM" id="SSF90123">
    <property type="entry name" value="ABC transporter transmembrane region"/>
    <property type="match status" value="2"/>
</dbReference>
<evidence type="ECO:0008006" key="16">
    <source>
        <dbReference type="Google" id="ProtNLM"/>
    </source>
</evidence>
<evidence type="ECO:0000256" key="4">
    <source>
        <dbReference type="ARBA" id="ARBA00022692"/>
    </source>
</evidence>
<evidence type="ECO:0000256" key="9">
    <source>
        <dbReference type="ARBA" id="ARBA00051750"/>
    </source>
</evidence>
<dbReference type="GO" id="GO:0090374">
    <property type="term" value="P:oligopeptide export from mitochondrion"/>
    <property type="evidence" value="ECO:0007669"/>
    <property type="project" value="TreeGrafter"/>
</dbReference>
<evidence type="ECO:0000256" key="8">
    <source>
        <dbReference type="ARBA" id="ARBA00023136"/>
    </source>
</evidence>
<dbReference type="GO" id="GO:0005743">
    <property type="term" value="C:mitochondrial inner membrane"/>
    <property type="evidence" value="ECO:0007669"/>
    <property type="project" value="TreeGrafter"/>
</dbReference>
<reference evidence="14 15" key="1">
    <citation type="submission" date="2015-08" db="EMBL/GenBank/DDBJ databases">
        <title>Emmonsia species relationships and genome sequence.</title>
        <authorList>
            <person name="Cuomo C.A."/>
            <person name="Schwartz I.S."/>
            <person name="Kenyon C."/>
            <person name="De Hoog G.S."/>
            <person name="Govender N.P."/>
            <person name="Botha A."/>
            <person name="Moreno L."/>
            <person name="De Vries M."/>
            <person name="Munoz J.F."/>
            <person name="Stielow J.B."/>
        </authorList>
    </citation>
    <scope>NUCLEOTIDE SEQUENCE [LARGE SCALE GENOMIC DNA]</scope>
    <source>
        <strain evidence="14 15">EI222</strain>
    </source>
</reference>
<evidence type="ECO:0000256" key="11">
    <source>
        <dbReference type="SAM" id="Phobius"/>
    </source>
</evidence>
<gene>
    <name evidence="14" type="ORF">ACJ73_00600</name>
</gene>
<feature type="transmembrane region" description="Helical" evidence="11">
    <location>
        <begin position="43"/>
        <end position="74"/>
    </location>
</feature>
<feature type="transmembrane region" description="Helical" evidence="11">
    <location>
        <begin position="698"/>
        <end position="719"/>
    </location>
</feature>
<dbReference type="GO" id="GO:0015421">
    <property type="term" value="F:ABC-type oligopeptide transporter activity"/>
    <property type="evidence" value="ECO:0007669"/>
    <property type="project" value="TreeGrafter"/>
</dbReference>
<feature type="transmembrane region" description="Helical" evidence="11">
    <location>
        <begin position="94"/>
        <end position="121"/>
    </location>
</feature>
<feature type="transmembrane region" description="Helical" evidence="11">
    <location>
        <begin position="843"/>
        <end position="862"/>
    </location>
</feature>
<dbReference type="Pfam" id="PF00005">
    <property type="entry name" value="ABC_tran"/>
    <property type="match status" value="2"/>
</dbReference>
<dbReference type="CDD" id="cd18577">
    <property type="entry name" value="ABC_6TM_Pgp_ABCB1_D1_like"/>
    <property type="match status" value="1"/>
</dbReference>
<comment type="catalytic activity">
    <reaction evidence="9">
        <text>itraconazole(in) + ATP + H2O = itraconazole(out) + ADP + phosphate + H(+)</text>
        <dbReference type="Rhea" id="RHEA:33503"/>
        <dbReference type="ChEBI" id="CHEBI:6076"/>
        <dbReference type="ChEBI" id="CHEBI:15377"/>
        <dbReference type="ChEBI" id="CHEBI:15378"/>
        <dbReference type="ChEBI" id="CHEBI:30616"/>
        <dbReference type="ChEBI" id="CHEBI:43474"/>
        <dbReference type="ChEBI" id="CHEBI:456216"/>
    </reaction>
    <physiologicalReaction direction="left-to-right" evidence="9">
        <dbReference type="Rhea" id="RHEA:33504"/>
    </physiologicalReaction>
</comment>
<evidence type="ECO:0000256" key="3">
    <source>
        <dbReference type="ARBA" id="ARBA00022448"/>
    </source>
</evidence>
<feature type="transmembrane region" description="Helical" evidence="11">
    <location>
        <begin position="816"/>
        <end position="837"/>
    </location>
</feature>
<evidence type="ECO:0000256" key="2">
    <source>
        <dbReference type="ARBA" id="ARBA00007577"/>
    </source>
</evidence>
<dbReference type="Gene3D" id="3.40.50.300">
    <property type="entry name" value="P-loop containing nucleotide triphosphate hydrolases"/>
    <property type="match status" value="2"/>
</dbReference>
<dbReference type="InterPro" id="IPR027417">
    <property type="entry name" value="P-loop_NTPase"/>
</dbReference>
<feature type="transmembrane region" description="Helical" evidence="11">
    <location>
        <begin position="960"/>
        <end position="980"/>
    </location>
</feature>
<dbReference type="InterPro" id="IPR011527">
    <property type="entry name" value="ABC1_TM_dom"/>
</dbReference>
<evidence type="ECO:0000256" key="5">
    <source>
        <dbReference type="ARBA" id="ARBA00022741"/>
    </source>
</evidence>
<dbReference type="VEuPathDB" id="FungiDB:ACJ73_00600"/>
<dbReference type="InterPro" id="IPR003439">
    <property type="entry name" value="ABC_transporter-like_ATP-bd"/>
</dbReference>
<feature type="transmembrane region" description="Helical" evidence="11">
    <location>
        <begin position="739"/>
        <end position="758"/>
    </location>
</feature>
<dbReference type="SUPFAM" id="SSF52540">
    <property type="entry name" value="P-loop containing nucleoside triphosphate hydrolases"/>
    <property type="match status" value="2"/>
</dbReference>
<dbReference type="InterPro" id="IPR036640">
    <property type="entry name" value="ABC1_TM_sf"/>
</dbReference>
<dbReference type="AlphaFoldDB" id="A0A1J9QIS6"/>
<evidence type="ECO:0000256" key="6">
    <source>
        <dbReference type="ARBA" id="ARBA00022840"/>
    </source>
</evidence>
<feature type="domain" description="ABC transporter" evidence="12">
    <location>
        <begin position="1025"/>
        <end position="1262"/>
    </location>
</feature>
<protein>
    <recommendedName>
        <fullName evidence="16">Multidrug resistance protein 3</fullName>
    </recommendedName>
</protein>
<feature type="region of interest" description="Disordered" evidence="10">
    <location>
        <begin position="1"/>
        <end position="25"/>
    </location>
</feature>